<reference evidence="1 2" key="1">
    <citation type="submission" date="2016-02" db="EMBL/GenBank/DDBJ databases">
        <title>Genome analysis of coral dinoflagellate symbionts highlights evolutionary adaptations to a symbiotic lifestyle.</title>
        <authorList>
            <person name="Aranda M."/>
            <person name="Li Y."/>
            <person name="Liew Y.J."/>
            <person name="Baumgarten S."/>
            <person name="Simakov O."/>
            <person name="Wilson M."/>
            <person name="Piel J."/>
            <person name="Ashoor H."/>
            <person name="Bougouffa S."/>
            <person name="Bajic V.B."/>
            <person name="Ryu T."/>
            <person name="Ravasi T."/>
            <person name="Bayer T."/>
            <person name="Micklem G."/>
            <person name="Kim H."/>
            <person name="Bhak J."/>
            <person name="Lajeunesse T.C."/>
            <person name="Voolstra C.R."/>
        </authorList>
    </citation>
    <scope>NUCLEOTIDE SEQUENCE [LARGE SCALE GENOMIC DNA]</scope>
    <source>
        <strain evidence="1 2">CCMP2467</strain>
    </source>
</reference>
<dbReference type="EMBL" id="LSRX01001808">
    <property type="protein sequence ID" value="OLP77250.1"/>
    <property type="molecule type" value="Genomic_DNA"/>
</dbReference>
<sequence length="202" mass="22369">MPVRLCHYNRKSAPEMPVHVSLQEAGALRDKPAQPVSLGHGPPGQMPCDLKFARHCLLYVSRRHRVIGHIAGDRRSLAGVLLFELHNMSNSNLMQQANWCSRAANAVRRVLSELHGFAGFVKVAEELRNVCLVDALAVQMPQSAEAASLSLPYYNQDPSDQCFAQSQLVQNPHAEFHAPASERCWQLTALETAATDGETRQH</sequence>
<accession>A0A1Q9C2W0</accession>
<comment type="caution">
    <text evidence="1">The sequence shown here is derived from an EMBL/GenBank/DDBJ whole genome shotgun (WGS) entry which is preliminary data.</text>
</comment>
<proteinExistence type="predicted"/>
<evidence type="ECO:0000313" key="1">
    <source>
        <dbReference type="EMBL" id="OLP77250.1"/>
    </source>
</evidence>
<gene>
    <name evidence="1" type="ORF">AK812_SmicGene42707</name>
</gene>
<dbReference type="AlphaFoldDB" id="A0A1Q9C2W0"/>
<organism evidence="1 2">
    <name type="scientific">Symbiodinium microadriaticum</name>
    <name type="common">Dinoflagellate</name>
    <name type="synonym">Zooxanthella microadriatica</name>
    <dbReference type="NCBI Taxonomy" id="2951"/>
    <lineage>
        <taxon>Eukaryota</taxon>
        <taxon>Sar</taxon>
        <taxon>Alveolata</taxon>
        <taxon>Dinophyceae</taxon>
        <taxon>Suessiales</taxon>
        <taxon>Symbiodiniaceae</taxon>
        <taxon>Symbiodinium</taxon>
    </lineage>
</organism>
<keyword evidence="2" id="KW-1185">Reference proteome</keyword>
<evidence type="ECO:0000313" key="2">
    <source>
        <dbReference type="Proteomes" id="UP000186817"/>
    </source>
</evidence>
<dbReference type="Proteomes" id="UP000186817">
    <property type="component" value="Unassembled WGS sequence"/>
</dbReference>
<name>A0A1Q9C2W0_SYMMI</name>
<protein>
    <submittedName>
        <fullName evidence="1">Uncharacterized protein</fullName>
    </submittedName>
</protein>